<proteinExistence type="predicted"/>
<accession>A0A7X8SMR3</accession>
<gene>
    <name evidence="2" type="ORF">HGP29_17570</name>
</gene>
<feature type="chain" id="PRO_5031281249" description="Outer membrane protein beta-barrel domain-containing protein" evidence="1">
    <location>
        <begin position="22"/>
        <end position="232"/>
    </location>
</feature>
<keyword evidence="3" id="KW-1185">Reference proteome</keyword>
<evidence type="ECO:0000256" key="1">
    <source>
        <dbReference type="SAM" id="SignalP"/>
    </source>
</evidence>
<dbReference type="EMBL" id="JABAIL010000005">
    <property type="protein sequence ID" value="NLR93026.1"/>
    <property type="molecule type" value="Genomic_DNA"/>
</dbReference>
<feature type="signal peptide" evidence="1">
    <location>
        <begin position="1"/>
        <end position="21"/>
    </location>
</feature>
<evidence type="ECO:0000313" key="3">
    <source>
        <dbReference type="Proteomes" id="UP000585050"/>
    </source>
</evidence>
<dbReference type="RefSeq" id="WP_168883736.1">
    <property type="nucleotide sequence ID" value="NZ_JABAIL010000005.1"/>
</dbReference>
<keyword evidence="1" id="KW-0732">Signal</keyword>
<organism evidence="2 3">
    <name type="scientific">Flammeovirga agarivorans</name>
    <dbReference type="NCBI Taxonomy" id="2726742"/>
    <lineage>
        <taxon>Bacteria</taxon>
        <taxon>Pseudomonadati</taxon>
        <taxon>Bacteroidota</taxon>
        <taxon>Cytophagia</taxon>
        <taxon>Cytophagales</taxon>
        <taxon>Flammeovirgaceae</taxon>
        <taxon>Flammeovirga</taxon>
    </lineage>
</organism>
<protein>
    <recommendedName>
        <fullName evidence="4">Outer membrane protein beta-barrel domain-containing protein</fullName>
    </recommendedName>
</protein>
<evidence type="ECO:0000313" key="2">
    <source>
        <dbReference type="EMBL" id="NLR93026.1"/>
    </source>
</evidence>
<evidence type="ECO:0008006" key="4">
    <source>
        <dbReference type="Google" id="ProtNLM"/>
    </source>
</evidence>
<name>A0A7X8SMR3_9BACT</name>
<sequence length="232" mass="26547">MYKRILFTLVLSVISYSFSLGQDSTAVLPLEEEVDASNPLSKGLNAYQIGRFKPNKVELQNIVNYTTSKWFIRAAVDYTKPYDGQVYYGSSSFMVSRVFDFAKNNEDWKVQTGFGVVVSNSRVNGNAIGVNFVGVQMNQKWKFVELFTYQSNGTIEAQYGAYYKFTPNGNWEIRTHPRMLFNTQTGVHEIPVGIGLGHTVRSKAFTSYIYCEPEYDLYNNEYIIYSGIKFIF</sequence>
<dbReference type="AlphaFoldDB" id="A0A7X8SMR3"/>
<comment type="caution">
    <text evidence="2">The sequence shown here is derived from an EMBL/GenBank/DDBJ whole genome shotgun (WGS) entry which is preliminary data.</text>
</comment>
<reference evidence="2 3" key="1">
    <citation type="submission" date="2020-04" db="EMBL/GenBank/DDBJ databases">
        <title>Flammeovirga sp. SR4, a novel species isolated from seawater.</title>
        <authorList>
            <person name="Wang X."/>
        </authorList>
    </citation>
    <scope>NUCLEOTIDE SEQUENCE [LARGE SCALE GENOMIC DNA]</scope>
    <source>
        <strain evidence="2 3">SR4</strain>
    </source>
</reference>
<dbReference type="Proteomes" id="UP000585050">
    <property type="component" value="Unassembled WGS sequence"/>
</dbReference>